<protein>
    <submittedName>
        <fullName evidence="2">Uncharacterized protein</fullName>
    </submittedName>
</protein>
<dbReference type="Proteomes" id="UP001209540">
    <property type="component" value="Unassembled WGS sequence"/>
</dbReference>
<organism evidence="2 3">
    <name type="scientific">Phascolomyces articulosus</name>
    <dbReference type="NCBI Taxonomy" id="60185"/>
    <lineage>
        <taxon>Eukaryota</taxon>
        <taxon>Fungi</taxon>
        <taxon>Fungi incertae sedis</taxon>
        <taxon>Mucoromycota</taxon>
        <taxon>Mucoromycotina</taxon>
        <taxon>Mucoromycetes</taxon>
        <taxon>Mucorales</taxon>
        <taxon>Lichtheimiaceae</taxon>
        <taxon>Phascolomyces</taxon>
    </lineage>
</organism>
<feature type="compositionally biased region" description="Polar residues" evidence="1">
    <location>
        <begin position="144"/>
        <end position="159"/>
    </location>
</feature>
<keyword evidence="3" id="KW-1185">Reference proteome</keyword>
<dbReference type="EMBL" id="JAIXMP010000024">
    <property type="protein sequence ID" value="KAI9254563.1"/>
    <property type="molecule type" value="Genomic_DNA"/>
</dbReference>
<accession>A0AAD5JU78</accession>
<proteinExistence type="predicted"/>
<evidence type="ECO:0000313" key="3">
    <source>
        <dbReference type="Proteomes" id="UP001209540"/>
    </source>
</evidence>
<feature type="compositionally biased region" description="Low complexity" evidence="1">
    <location>
        <begin position="119"/>
        <end position="129"/>
    </location>
</feature>
<comment type="caution">
    <text evidence="2">The sequence shown here is derived from an EMBL/GenBank/DDBJ whole genome shotgun (WGS) entry which is preliminary data.</text>
</comment>
<reference evidence="2" key="2">
    <citation type="submission" date="2023-02" db="EMBL/GenBank/DDBJ databases">
        <authorList>
            <consortium name="DOE Joint Genome Institute"/>
            <person name="Mondo S.J."/>
            <person name="Chang Y."/>
            <person name="Wang Y."/>
            <person name="Ahrendt S."/>
            <person name="Andreopoulos W."/>
            <person name="Barry K."/>
            <person name="Beard J."/>
            <person name="Benny G.L."/>
            <person name="Blankenship S."/>
            <person name="Bonito G."/>
            <person name="Cuomo C."/>
            <person name="Desiro A."/>
            <person name="Gervers K.A."/>
            <person name="Hundley H."/>
            <person name="Kuo A."/>
            <person name="LaButti K."/>
            <person name="Lang B.F."/>
            <person name="Lipzen A."/>
            <person name="O'Donnell K."/>
            <person name="Pangilinan J."/>
            <person name="Reynolds N."/>
            <person name="Sandor L."/>
            <person name="Smith M.W."/>
            <person name="Tsang A."/>
            <person name="Grigoriev I.V."/>
            <person name="Stajich J.E."/>
            <person name="Spatafora J.W."/>
        </authorList>
    </citation>
    <scope>NUCLEOTIDE SEQUENCE</scope>
    <source>
        <strain evidence="2">RSA 2281</strain>
    </source>
</reference>
<evidence type="ECO:0000313" key="2">
    <source>
        <dbReference type="EMBL" id="KAI9254563.1"/>
    </source>
</evidence>
<name>A0AAD5JU78_9FUNG</name>
<gene>
    <name evidence="2" type="ORF">BDA99DRAFT_562661</name>
</gene>
<reference evidence="2" key="1">
    <citation type="journal article" date="2022" name="IScience">
        <title>Evolution of zygomycete secretomes and the origins of terrestrial fungal ecologies.</title>
        <authorList>
            <person name="Chang Y."/>
            <person name="Wang Y."/>
            <person name="Mondo S."/>
            <person name="Ahrendt S."/>
            <person name="Andreopoulos W."/>
            <person name="Barry K."/>
            <person name="Beard J."/>
            <person name="Benny G.L."/>
            <person name="Blankenship S."/>
            <person name="Bonito G."/>
            <person name="Cuomo C."/>
            <person name="Desiro A."/>
            <person name="Gervers K.A."/>
            <person name="Hundley H."/>
            <person name="Kuo A."/>
            <person name="LaButti K."/>
            <person name="Lang B.F."/>
            <person name="Lipzen A."/>
            <person name="O'Donnell K."/>
            <person name="Pangilinan J."/>
            <person name="Reynolds N."/>
            <person name="Sandor L."/>
            <person name="Smith M.E."/>
            <person name="Tsang A."/>
            <person name="Grigoriev I.V."/>
            <person name="Stajich J.E."/>
            <person name="Spatafora J.W."/>
        </authorList>
    </citation>
    <scope>NUCLEOTIDE SEQUENCE</scope>
    <source>
        <strain evidence="2">RSA 2281</strain>
    </source>
</reference>
<sequence length="207" mass="22716">MFWSLRLDGRFTVKCSKDQENYLVSGGGGENDREACHGQLKLHFASLQVHSYWLGISIDATKLIEGAIMATAVVEYWINVSDRRSSHVSIDNIISDGINHSSSIVSPPEGKIMLPDPPSSGSSSTLPTPRANSSPTPYADAARRSTTSSNADNILTYENPNKKNNKNNKNIKNIKNLPRNASIILESNPDYDFILNRDPAMIAIARS</sequence>
<dbReference type="AlphaFoldDB" id="A0AAD5JU78"/>
<evidence type="ECO:0000256" key="1">
    <source>
        <dbReference type="SAM" id="MobiDB-lite"/>
    </source>
</evidence>
<feature type="region of interest" description="Disordered" evidence="1">
    <location>
        <begin position="105"/>
        <end position="172"/>
    </location>
</feature>